<organism evidence="1">
    <name type="scientific">Siphoviridae sp. ctLsx2</name>
    <dbReference type="NCBI Taxonomy" id="2826254"/>
    <lineage>
        <taxon>Viruses</taxon>
        <taxon>Duplodnaviria</taxon>
        <taxon>Heunggongvirae</taxon>
        <taxon>Uroviricota</taxon>
        <taxon>Caudoviricetes</taxon>
    </lineage>
</organism>
<name>A0A8S5QTP3_9CAUD</name>
<evidence type="ECO:0000313" key="1">
    <source>
        <dbReference type="EMBL" id="DAE22187.1"/>
    </source>
</evidence>
<proteinExistence type="predicted"/>
<dbReference type="EMBL" id="BK015728">
    <property type="protein sequence ID" value="DAE22187.1"/>
    <property type="molecule type" value="Genomic_DNA"/>
</dbReference>
<sequence>MIDEKELKAWIARLETEQSSWPNYEKLAALYIIQNQHEGQRSPAPAAMYSSAPAPDVVDGDSDFMQAVSSRAPEQAWAIVDELMDALKVTNARMYDNVMRKMRG</sequence>
<reference evidence="1" key="1">
    <citation type="journal article" date="2021" name="Proc. Natl. Acad. Sci. U.S.A.">
        <title>A Catalog of Tens of Thousands of Viruses from Human Metagenomes Reveals Hidden Associations with Chronic Diseases.</title>
        <authorList>
            <person name="Tisza M.J."/>
            <person name="Buck C.B."/>
        </authorList>
    </citation>
    <scope>NUCLEOTIDE SEQUENCE</scope>
    <source>
        <strain evidence="1">CtLsx2</strain>
    </source>
</reference>
<accession>A0A8S5QTP3</accession>
<protein>
    <submittedName>
        <fullName evidence="1">Uncharacterized protein</fullName>
    </submittedName>
</protein>